<dbReference type="GO" id="GO:0005739">
    <property type="term" value="C:mitochondrion"/>
    <property type="evidence" value="ECO:0007669"/>
    <property type="project" value="TreeGrafter"/>
</dbReference>
<feature type="domain" description="Manganese/iron superoxide dismutase C-terminal" evidence="9">
    <location>
        <begin position="126"/>
        <end position="226"/>
    </location>
</feature>
<dbReference type="GO" id="GO:0004784">
    <property type="term" value="F:superoxide dismutase activity"/>
    <property type="evidence" value="ECO:0007669"/>
    <property type="project" value="UniProtKB-EC"/>
</dbReference>
<feature type="binding site" evidence="6">
    <location>
        <position position="193"/>
    </location>
    <ligand>
        <name>Mn(2+)</name>
        <dbReference type="ChEBI" id="CHEBI:29035"/>
    </ligand>
</feature>
<dbReference type="PRINTS" id="PR01703">
    <property type="entry name" value="MNSODISMTASE"/>
</dbReference>
<evidence type="ECO:0000256" key="4">
    <source>
        <dbReference type="ARBA" id="ARBA00023002"/>
    </source>
</evidence>
<sequence length="232" mass="25748">MLKTGITRSFRLGSPLALRDRVRPTLSFTFNRGKHTLPDLPYPYDALEPAISEQIMRLHHCMHHAAYVNGLNAAEEAYASALKANDALKQIELQAALKFNGGGHINHSLFWKNLLPEKLGGGKLKDGEFSKAVNQQYGSLDGLKSAVNAVALGIQGSGWAWLAFNQKEKKLVITSTGNQDPLTAPLTALLGIDMWEHAFYLQHQNRKADYLANIWKVMNFDEAEARYKSAST</sequence>
<dbReference type="PANTHER" id="PTHR11404">
    <property type="entry name" value="SUPEROXIDE DISMUTASE 2"/>
    <property type="match status" value="1"/>
</dbReference>
<comment type="function">
    <text evidence="7">Destroys radicals which are normally produced within the cells and which are toxic to biological systems.</text>
</comment>
<comment type="caution">
    <text evidence="10">The sequence shown here is derived from an EMBL/GenBank/DDBJ whole genome shotgun (WGS) entry which is preliminary data.</text>
</comment>
<dbReference type="OrthoDB" id="239262at2759"/>
<dbReference type="PROSITE" id="PS00088">
    <property type="entry name" value="SOD_MN"/>
    <property type="match status" value="1"/>
</dbReference>
<feature type="domain" description="Manganese/iron superoxide dismutase N-terminal" evidence="8">
    <location>
        <begin position="34"/>
        <end position="114"/>
    </location>
</feature>
<dbReference type="FunFam" id="3.55.40.20:FF:000004">
    <property type="entry name" value="Superoxide dismutase [Fe]"/>
    <property type="match status" value="1"/>
</dbReference>
<dbReference type="InterPro" id="IPR019832">
    <property type="entry name" value="Mn/Fe_SOD_C"/>
</dbReference>
<organism evidence="10 11">
    <name type="scientific">Cronartium quercuum f. sp. fusiforme G11</name>
    <dbReference type="NCBI Taxonomy" id="708437"/>
    <lineage>
        <taxon>Eukaryota</taxon>
        <taxon>Fungi</taxon>
        <taxon>Dikarya</taxon>
        <taxon>Basidiomycota</taxon>
        <taxon>Pucciniomycotina</taxon>
        <taxon>Pucciniomycetes</taxon>
        <taxon>Pucciniales</taxon>
        <taxon>Coleosporiaceae</taxon>
        <taxon>Cronartium</taxon>
    </lineage>
</organism>
<evidence type="ECO:0000256" key="6">
    <source>
        <dbReference type="PIRSR" id="PIRSR000349-1"/>
    </source>
</evidence>
<dbReference type="PIRSF" id="PIRSF000349">
    <property type="entry name" value="SODismutase"/>
    <property type="match status" value="1"/>
</dbReference>
<keyword evidence="3" id="KW-0049">Antioxidant</keyword>
<feature type="binding site" evidence="6">
    <location>
        <position position="197"/>
    </location>
    <ligand>
        <name>Mn(2+)</name>
        <dbReference type="ChEBI" id="CHEBI:29035"/>
    </ligand>
</feature>
<dbReference type="InterPro" id="IPR036314">
    <property type="entry name" value="SOD_C_sf"/>
</dbReference>
<evidence type="ECO:0000256" key="2">
    <source>
        <dbReference type="ARBA" id="ARBA00022723"/>
    </source>
</evidence>
<dbReference type="EC" id="1.15.1.1" evidence="7"/>
<gene>
    <name evidence="10" type="ORF">CROQUDRAFT_656146</name>
</gene>
<feature type="binding site" evidence="6">
    <location>
        <position position="59"/>
    </location>
    <ligand>
        <name>Mn(2+)</name>
        <dbReference type="ChEBI" id="CHEBI:29035"/>
    </ligand>
</feature>
<evidence type="ECO:0000256" key="1">
    <source>
        <dbReference type="ARBA" id="ARBA00008714"/>
    </source>
</evidence>
<evidence type="ECO:0000313" key="11">
    <source>
        <dbReference type="Proteomes" id="UP000886653"/>
    </source>
</evidence>
<dbReference type="AlphaFoldDB" id="A0A9P6TE55"/>
<keyword evidence="2 6" id="KW-0479">Metal-binding</keyword>
<dbReference type="Pfam" id="PF00081">
    <property type="entry name" value="Sod_Fe_N"/>
    <property type="match status" value="1"/>
</dbReference>
<dbReference type="Gene3D" id="1.10.287.990">
    <property type="entry name" value="Fe,Mn superoxide dismutase (SOD) domain"/>
    <property type="match status" value="1"/>
</dbReference>
<proteinExistence type="inferred from homology"/>
<keyword evidence="11" id="KW-1185">Reference proteome</keyword>
<dbReference type="InterPro" id="IPR001189">
    <property type="entry name" value="Mn/Fe_SOD"/>
</dbReference>
<evidence type="ECO:0000256" key="5">
    <source>
        <dbReference type="ARBA" id="ARBA00049204"/>
    </source>
</evidence>
<dbReference type="Proteomes" id="UP000886653">
    <property type="component" value="Unassembled WGS sequence"/>
</dbReference>
<comment type="catalytic activity">
    <reaction evidence="5 7">
        <text>2 superoxide + 2 H(+) = H2O2 + O2</text>
        <dbReference type="Rhea" id="RHEA:20696"/>
        <dbReference type="ChEBI" id="CHEBI:15378"/>
        <dbReference type="ChEBI" id="CHEBI:15379"/>
        <dbReference type="ChEBI" id="CHEBI:16240"/>
        <dbReference type="ChEBI" id="CHEBI:18421"/>
        <dbReference type="EC" id="1.15.1.1"/>
    </reaction>
</comment>
<dbReference type="FunFam" id="1.10.287.990:FF:000001">
    <property type="entry name" value="Superoxide dismutase"/>
    <property type="match status" value="1"/>
</dbReference>
<evidence type="ECO:0000256" key="7">
    <source>
        <dbReference type="RuleBase" id="RU000414"/>
    </source>
</evidence>
<dbReference type="InterPro" id="IPR050265">
    <property type="entry name" value="Fe/Mn_Superoxide_Dismutase"/>
</dbReference>
<dbReference type="Pfam" id="PF02777">
    <property type="entry name" value="Sod_Fe_C"/>
    <property type="match status" value="1"/>
</dbReference>
<name>A0A9P6TE55_9BASI</name>
<dbReference type="SUPFAM" id="SSF54719">
    <property type="entry name" value="Fe,Mn superoxide dismutase (SOD), C-terminal domain"/>
    <property type="match status" value="1"/>
</dbReference>
<dbReference type="EMBL" id="MU167248">
    <property type="protein sequence ID" value="KAG0147413.1"/>
    <property type="molecule type" value="Genomic_DNA"/>
</dbReference>
<evidence type="ECO:0000256" key="3">
    <source>
        <dbReference type="ARBA" id="ARBA00022862"/>
    </source>
</evidence>
<dbReference type="InterPro" id="IPR036324">
    <property type="entry name" value="Mn/Fe_SOD_N_sf"/>
</dbReference>
<protein>
    <recommendedName>
        <fullName evidence="7">Superoxide dismutase</fullName>
        <ecNumber evidence="7">1.15.1.1</ecNumber>
    </recommendedName>
</protein>
<dbReference type="PANTHER" id="PTHR11404:SF6">
    <property type="entry name" value="SUPEROXIDE DISMUTASE [MN], MITOCHONDRIAL"/>
    <property type="match status" value="1"/>
</dbReference>
<dbReference type="InterPro" id="IPR019833">
    <property type="entry name" value="Mn/Fe_SOD_BS"/>
</dbReference>
<evidence type="ECO:0000259" key="9">
    <source>
        <dbReference type="Pfam" id="PF02777"/>
    </source>
</evidence>
<accession>A0A9P6TE55</accession>
<feature type="binding site" evidence="6">
    <location>
        <position position="107"/>
    </location>
    <ligand>
        <name>Mn(2+)</name>
        <dbReference type="ChEBI" id="CHEBI:29035"/>
    </ligand>
</feature>
<dbReference type="SUPFAM" id="SSF46609">
    <property type="entry name" value="Fe,Mn superoxide dismutase (SOD), N-terminal domain"/>
    <property type="match status" value="1"/>
</dbReference>
<dbReference type="Gene3D" id="3.55.40.20">
    <property type="entry name" value="Iron/manganese superoxide dismutase, C-terminal domain"/>
    <property type="match status" value="1"/>
</dbReference>
<reference evidence="10" key="1">
    <citation type="submission" date="2013-11" db="EMBL/GenBank/DDBJ databases">
        <title>Genome sequence of the fusiform rust pathogen reveals effectors for host alternation and coevolution with pine.</title>
        <authorList>
            <consortium name="DOE Joint Genome Institute"/>
            <person name="Smith K."/>
            <person name="Pendleton A."/>
            <person name="Kubisiak T."/>
            <person name="Anderson C."/>
            <person name="Salamov A."/>
            <person name="Aerts A."/>
            <person name="Riley R."/>
            <person name="Clum A."/>
            <person name="Lindquist E."/>
            <person name="Ence D."/>
            <person name="Campbell M."/>
            <person name="Kronenberg Z."/>
            <person name="Feau N."/>
            <person name="Dhillon B."/>
            <person name="Hamelin R."/>
            <person name="Burleigh J."/>
            <person name="Smith J."/>
            <person name="Yandell M."/>
            <person name="Nelson C."/>
            <person name="Grigoriev I."/>
            <person name="Davis J."/>
        </authorList>
    </citation>
    <scope>NUCLEOTIDE SEQUENCE</scope>
    <source>
        <strain evidence="10">G11</strain>
    </source>
</reference>
<dbReference type="InterPro" id="IPR019831">
    <property type="entry name" value="Mn/Fe_SOD_N"/>
</dbReference>
<evidence type="ECO:0000313" key="10">
    <source>
        <dbReference type="EMBL" id="KAG0147413.1"/>
    </source>
</evidence>
<dbReference type="GO" id="GO:0030145">
    <property type="term" value="F:manganese ion binding"/>
    <property type="evidence" value="ECO:0007669"/>
    <property type="project" value="TreeGrafter"/>
</dbReference>
<comment type="similarity">
    <text evidence="1 7">Belongs to the iron/manganese superoxide dismutase family.</text>
</comment>
<keyword evidence="4 7" id="KW-0560">Oxidoreductase</keyword>
<evidence type="ECO:0000259" key="8">
    <source>
        <dbReference type="Pfam" id="PF00081"/>
    </source>
</evidence>